<proteinExistence type="predicted"/>
<evidence type="ECO:0000313" key="2">
    <source>
        <dbReference type="Proteomes" id="UP001059380"/>
    </source>
</evidence>
<gene>
    <name evidence="1" type="ORF">MOP44_10795</name>
</gene>
<sequence length="51" mass="6066">MSRRGLLRKRVLPLLGFYPWRCDLCDHEGFFRQRRATQTDEPSDALDRKAS</sequence>
<name>A0A9J7BUV9_9BACT</name>
<accession>A0A9J7BUV9</accession>
<protein>
    <submittedName>
        <fullName evidence="1">Uncharacterized protein</fullName>
    </submittedName>
</protein>
<keyword evidence="2" id="KW-1185">Reference proteome</keyword>
<dbReference type="Proteomes" id="UP001059380">
    <property type="component" value="Chromosome"/>
</dbReference>
<dbReference type="EMBL" id="CP093313">
    <property type="protein sequence ID" value="UWZ86408.1"/>
    <property type="molecule type" value="Genomic_DNA"/>
</dbReference>
<dbReference type="AlphaFoldDB" id="A0A9J7BUV9"/>
<dbReference type="RefSeq" id="WP_260796048.1">
    <property type="nucleotide sequence ID" value="NZ_CP093313.1"/>
</dbReference>
<dbReference type="KEGG" id="orp:MOP44_10795"/>
<reference evidence="1" key="1">
    <citation type="submission" date="2021-04" db="EMBL/GenBank/DDBJ databases">
        <title>Phylogenetic analysis of Acidobacteriaceae.</title>
        <authorList>
            <person name="Qiu L."/>
            <person name="Zhang Q."/>
        </authorList>
    </citation>
    <scope>NUCLEOTIDE SEQUENCE</scope>
    <source>
        <strain evidence="1">DSM 25168</strain>
    </source>
</reference>
<organism evidence="1 2">
    <name type="scientific">Occallatibacter riparius</name>
    <dbReference type="NCBI Taxonomy" id="1002689"/>
    <lineage>
        <taxon>Bacteria</taxon>
        <taxon>Pseudomonadati</taxon>
        <taxon>Acidobacteriota</taxon>
        <taxon>Terriglobia</taxon>
        <taxon>Terriglobales</taxon>
        <taxon>Acidobacteriaceae</taxon>
        <taxon>Occallatibacter</taxon>
    </lineage>
</organism>
<evidence type="ECO:0000313" key="1">
    <source>
        <dbReference type="EMBL" id="UWZ86408.1"/>
    </source>
</evidence>